<feature type="transmembrane region" description="Helical" evidence="5">
    <location>
        <begin position="488"/>
        <end position="505"/>
    </location>
</feature>
<feature type="transmembrane region" description="Helical" evidence="5">
    <location>
        <begin position="398"/>
        <end position="418"/>
    </location>
</feature>
<feature type="region of interest" description="Disordered" evidence="4">
    <location>
        <begin position="1"/>
        <end position="69"/>
    </location>
</feature>
<dbReference type="PANTHER" id="PTHR11360:SF315">
    <property type="entry name" value="TRANSPORTER MCH2-RELATED"/>
    <property type="match status" value="1"/>
</dbReference>
<dbReference type="KEGG" id="bnn:FOA43_001402"/>
<proteinExistence type="inferred from homology"/>
<name>A0A875RXB1_EENNA</name>
<dbReference type="GO" id="GO:0022857">
    <property type="term" value="F:transmembrane transporter activity"/>
    <property type="evidence" value="ECO:0007669"/>
    <property type="project" value="InterPro"/>
</dbReference>
<gene>
    <name evidence="6" type="ORF">FOA43_001402</name>
</gene>
<feature type="transmembrane region" description="Helical" evidence="5">
    <location>
        <begin position="186"/>
        <end position="215"/>
    </location>
</feature>
<feature type="coiled-coil region" evidence="3">
    <location>
        <begin position="583"/>
        <end position="610"/>
    </location>
</feature>
<protein>
    <submittedName>
        <fullName evidence="6">Uncharacterized protein</fullName>
    </submittedName>
</protein>
<dbReference type="InterPro" id="IPR050327">
    <property type="entry name" value="Proton-linked_MCT"/>
</dbReference>
<dbReference type="Pfam" id="PF07690">
    <property type="entry name" value="MFS_1"/>
    <property type="match status" value="1"/>
</dbReference>
<evidence type="ECO:0000256" key="2">
    <source>
        <dbReference type="ARBA" id="ARBA00006727"/>
    </source>
</evidence>
<comment type="subcellular location">
    <subcellularLocation>
        <location evidence="1">Membrane</location>
        <topology evidence="1">Multi-pass membrane protein</topology>
    </subcellularLocation>
</comment>
<feature type="transmembrane region" description="Helical" evidence="5">
    <location>
        <begin position="289"/>
        <end position="309"/>
    </location>
</feature>
<dbReference type="AlphaFoldDB" id="A0A875RXB1"/>
<keyword evidence="3" id="KW-0175">Coiled coil</keyword>
<keyword evidence="5" id="KW-1133">Transmembrane helix</keyword>
<feature type="transmembrane region" description="Helical" evidence="5">
    <location>
        <begin position="464"/>
        <end position="482"/>
    </location>
</feature>
<feature type="transmembrane region" description="Helical" evidence="5">
    <location>
        <begin position="348"/>
        <end position="368"/>
    </location>
</feature>
<feature type="transmembrane region" description="Helical" evidence="5">
    <location>
        <begin position="227"/>
        <end position="251"/>
    </location>
</feature>
<evidence type="ECO:0000256" key="5">
    <source>
        <dbReference type="SAM" id="Phobius"/>
    </source>
</evidence>
<evidence type="ECO:0000256" key="4">
    <source>
        <dbReference type="SAM" id="MobiDB-lite"/>
    </source>
</evidence>
<organism evidence="6 7">
    <name type="scientific">Eeniella nana</name>
    <name type="common">Yeast</name>
    <name type="synonym">Brettanomyces nanus</name>
    <dbReference type="NCBI Taxonomy" id="13502"/>
    <lineage>
        <taxon>Eukaryota</taxon>
        <taxon>Fungi</taxon>
        <taxon>Dikarya</taxon>
        <taxon>Ascomycota</taxon>
        <taxon>Saccharomycotina</taxon>
        <taxon>Pichiomycetes</taxon>
        <taxon>Pichiales</taxon>
        <taxon>Pichiaceae</taxon>
        <taxon>Brettanomyces</taxon>
    </lineage>
</organism>
<feature type="compositionally biased region" description="Polar residues" evidence="4">
    <location>
        <begin position="52"/>
        <end position="64"/>
    </location>
</feature>
<dbReference type="OrthoDB" id="2213137at2759"/>
<accession>A0A875RXB1</accession>
<keyword evidence="7" id="KW-1185">Reference proteome</keyword>
<dbReference type="RefSeq" id="XP_038777646.1">
    <property type="nucleotide sequence ID" value="XM_038921718.1"/>
</dbReference>
<sequence>MSTYSTDDGSKSKVPRILTDAATVATTTEDGDEDRTSVSPSIESYDSRRIGITNSASSSNNIQPSRSNYSLSSSLSRFRTVLSTHVGHSLQEVVSNVKDDNVITNKNLSEARQTDLGRILTRPDFSDAMRVATHTDQWADELAGVRPDEERVVKKLTLKAEATEISGGELLGEEEAKKYPPVDKGYAWIVCMAEFIMIASTWGSVTSFGVFISFWMNHNTFDGADPMNYALSSSITLFLAQALAPVAMISFNMIGLKFTIATGTILFFAGYMLCSYCTELWQLYCTQGILIGSGFSLIFNPSIVILSTWFSKHRGFASGIVVCGAGVGGVAFALGAQDLIDRKDDFRWAIRMICITTLCLNCIVGLLVKERVPVKRELTWTAFKTHFKIILNYRVMQHWHVIAISLWFAMGIISYIVITYSLASYATFIGLSEASGSHVTAIFNGSQAVGRAFIGALGDRYGRVNVALIINVIVIILIFAFFINCSNFGTLVAFSVVSGLVTGWCQTLNQAIMPDSVPMADFPSVWSYENIIVGSFCLFAEVVALKLRSPGSAKPFLRAQLFAGFMVVGSLICLTPVREWKIRNKILSRLEDCQEELKTLQTAIHDNEKADHDENAIIIQQRIQRYQALLGKGIRGYLKRLLYPVKV</sequence>
<evidence type="ECO:0000256" key="1">
    <source>
        <dbReference type="ARBA" id="ARBA00004141"/>
    </source>
</evidence>
<evidence type="ECO:0000313" key="7">
    <source>
        <dbReference type="Proteomes" id="UP000662931"/>
    </source>
</evidence>
<dbReference type="Gene3D" id="1.20.1250.20">
    <property type="entry name" value="MFS general substrate transporter like domains"/>
    <property type="match status" value="2"/>
</dbReference>
<dbReference type="PANTHER" id="PTHR11360">
    <property type="entry name" value="MONOCARBOXYLATE TRANSPORTER"/>
    <property type="match status" value="1"/>
</dbReference>
<keyword evidence="5" id="KW-0812">Transmembrane</keyword>
<feature type="transmembrane region" description="Helical" evidence="5">
    <location>
        <begin position="316"/>
        <end position="336"/>
    </location>
</feature>
<feature type="transmembrane region" description="Helical" evidence="5">
    <location>
        <begin position="258"/>
        <end position="283"/>
    </location>
</feature>
<keyword evidence="5" id="KW-0472">Membrane</keyword>
<dbReference type="GeneID" id="62194803"/>
<dbReference type="EMBL" id="CP064812">
    <property type="protein sequence ID" value="QPG74081.1"/>
    <property type="molecule type" value="Genomic_DNA"/>
</dbReference>
<feature type="compositionally biased region" description="Low complexity" evidence="4">
    <location>
        <begin position="19"/>
        <end position="28"/>
    </location>
</feature>
<comment type="similarity">
    <text evidence="2">Belongs to the major facilitator superfamily. Monocarboxylate porter (TC 2.A.1.13) family.</text>
</comment>
<dbReference type="InterPro" id="IPR036259">
    <property type="entry name" value="MFS_trans_sf"/>
</dbReference>
<dbReference type="InterPro" id="IPR011701">
    <property type="entry name" value="MFS"/>
</dbReference>
<dbReference type="Proteomes" id="UP000662931">
    <property type="component" value="Chromosome 1"/>
</dbReference>
<dbReference type="SUPFAM" id="SSF103473">
    <property type="entry name" value="MFS general substrate transporter"/>
    <property type="match status" value="1"/>
</dbReference>
<evidence type="ECO:0000256" key="3">
    <source>
        <dbReference type="SAM" id="Coils"/>
    </source>
</evidence>
<dbReference type="GO" id="GO:0016020">
    <property type="term" value="C:membrane"/>
    <property type="evidence" value="ECO:0007669"/>
    <property type="project" value="UniProtKB-SubCell"/>
</dbReference>
<reference evidence="6" key="1">
    <citation type="submission" date="2020-10" db="EMBL/GenBank/DDBJ databases">
        <authorList>
            <person name="Roach M.J.R."/>
        </authorList>
    </citation>
    <scope>NUCLEOTIDE SEQUENCE</scope>
    <source>
        <strain evidence="6">CBS 1945</strain>
    </source>
</reference>
<feature type="transmembrane region" description="Helical" evidence="5">
    <location>
        <begin position="557"/>
        <end position="577"/>
    </location>
</feature>
<evidence type="ECO:0000313" key="6">
    <source>
        <dbReference type="EMBL" id="QPG74081.1"/>
    </source>
</evidence>